<protein>
    <submittedName>
        <fullName evidence="3">Maleylpyruvate isomerase family mycothiol-dependent enzyme</fullName>
    </submittedName>
</protein>
<keyword evidence="4" id="KW-1185">Reference proteome</keyword>
<dbReference type="PANTHER" id="PTHR40758:SF1">
    <property type="entry name" value="CONSERVED PROTEIN"/>
    <property type="match status" value="1"/>
</dbReference>
<dbReference type="InterPro" id="IPR017517">
    <property type="entry name" value="Maleyloyr_isom"/>
</dbReference>
<accession>A0A931CAQ7</accession>
<dbReference type="PANTHER" id="PTHR40758">
    <property type="entry name" value="CONSERVED PROTEIN"/>
    <property type="match status" value="1"/>
</dbReference>
<feature type="domain" description="Mycothiol-dependent maleylpyruvate isomerase metal-binding" evidence="2">
    <location>
        <begin position="8"/>
        <end position="120"/>
    </location>
</feature>
<dbReference type="NCBIfam" id="TIGR03083">
    <property type="entry name" value="maleylpyruvate isomerase family mycothiol-dependent enzyme"/>
    <property type="match status" value="1"/>
</dbReference>
<sequence>MELDHLAILRRELATFHGYLGDDLDVAVEHCGDWTLGDLTAHLGTGNLWAAVAVTERRGGYRPDPPESGLPDWFAETARVLTSALEADPATEAWTFAPPHTVGFWRRRRCLETLVHRWDAEHALGLPSVLDPALCGDGIAEVIEVFVPRMIKRGGLAPLPAAVRFTATDLGACWMLGPGDPVAELTGTAPELMLALWNRVPMPWHTLTGDQDTARKVLRGPLVP</sequence>
<evidence type="ECO:0000259" key="1">
    <source>
        <dbReference type="Pfam" id="PF07398"/>
    </source>
</evidence>
<name>A0A931CAQ7_9ACTN</name>
<dbReference type="GO" id="GO:0016853">
    <property type="term" value="F:isomerase activity"/>
    <property type="evidence" value="ECO:0007669"/>
    <property type="project" value="UniProtKB-KW"/>
</dbReference>
<reference evidence="3" key="1">
    <citation type="submission" date="2020-11" db="EMBL/GenBank/DDBJ databases">
        <title>Isolation and identification of active actinomycetes.</title>
        <authorList>
            <person name="Sun X."/>
        </authorList>
    </citation>
    <scope>NUCLEOTIDE SEQUENCE</scope>
    <source>
        <strain evidence="3">NEAU-A11</strain>
    </source>
</reference>
<keyword evidence="3" id="KW-0413">Isomerase</keyword>
<dbReference type="Proteomes" id="UP000598146">
    <property type="component" value="Unassembled WGS sequence"/>
</dbReference>
<evidence type="ECO:0000313" key="3">
    <source>
        <dbReference type="EMBL" id="MBG0564497.1"/>
    </source>
</evidence>
<dbReference type="InterPro" id="IPR010872">
    <property type="entry name" value="MDMPI_C-term_domain"/>
</dbReference>
<dbReference type="EMBL" id="JADQTO010000011">
    <property type="protein sequence ID" value="MBG0564497.1"/>
    <property type="molecule type" value="Genomic_DNA"/>
</dbReference>
<comment type="caution">
    <text evidence="3">The sequence shown here is derived from an EMBL/GenBank/DDBJ whole genome shotgun (WGS) entry which is preliminary data.</text>
</comment>
<evidence type="ECO:0000259" key="2">
    <source>
        <dbReference type="Pfam" id="PF11716"/>
    </source>
</evidence>
<evidence type="ECO:0000313" key="4">
    <source>
        <dbReference type="Proteomes" id="UP000598146"/>
    </source>
</evidence>
<dbReference type="InterPro" id="IPR024344">
    <property type="entry name" value="MDMPI_metal-binding"/>
</dbReference>
<dbReference type="Pfam" id="PF07398">
    <property type="entry name" value="MDMPI_C"/>
    <property type="match status" value="1"/>
</dbReference>
<dbReference type="SUPFAM" id="SSF109854">
    <property type="entry name" value="DinB/YfiT-like putative metalloenzymes"/>
    <property type="match status" value="1"/>
</dbReference>
<dbReference type="GO" id="GO:0046872">
    <property type="term" value="F:metal ion binding"/>
    <property type="evidence" value="ECO:0007669"/>
    <property type="project" value="InterPro"/>
</dbReference>
<dbReference type="AlphaFoldDB" id="A0A931CAQ7"/>
<feature type="domain" description="MDMPI C-terminal" evidence="1">
    <location>
        <begin position="136"/>
        <end position="213"/>
    </location>
</feature>
<dbReference type="Pfam" id="PF11716">
    <property type="entry name" value="MDMPI_N"/>
    <property type="match status" value="1"/>
</dbReference>
<organism evidence="3 4">
    <name type="scientific">Actinoplanes aureus</name>
    <dbReference type="NCBI Taxonomy" id="2792083"/>
    <lineage>
        <taxon>Bacteria</taxon>
        <taxon>Bacillati</taxon>
        <taxon>Actinomycetota</taxon>
        <taxon>Actinomycetes</taxon>
        <taxon>Micromonosporales</taxon>
        <taxon>Micromonosporaceae</taxon>
        <taxon>Actinoplanes</taxon>
    </lineage>
</organism>
<dbReference type="GO" id="GO:0005886">
    <property type="term" value="C:plasma membrane"/>
    <property type="evidence" value="ECO:0007669"/>
    <property type="project" value="TreeGrafter"/>
</dbReference>
<proteinExistence type="predicted"/>
<dbReference type="RefSeq" id="WP_196416275.1">
    <property type="nucleotide sequence ID" value="NZ_JADQTO010000011.1"/>
</dbReference>
<gene>
    <name evidence="3" type="ORF">I4J89_23900</name>
</gene>
<dbReference type="InterPro" id="IPR034660">
    <property type="entry name" value="DinB/YfiT-like"/>
</dbReference>